<feature type="compositionally biased region" description="Basic and acidic residues" evidence="9">
    <location>
        <begin position="16"/>
        <end position="39"/>
    </location>
</feature>
<reference evidence="11 12" key="1">
    <citation type="submission" date="2006-10" db="EMBL/GenBank/DDBJ databases">
        <title>The Genome Sequence of Batrachochytrium dendrobatidis JEL423.</title>
        <authorList>
            <consortium name="The Broad Institute Genome Sequencing Platform"/>
            <person name="Birren B."/>
            <person name="Lander E."/>
            <person name="Galagan J."/>
            <person name="Cuomo C."/>
            <person name="Devon K."/>
            <person name="Jaffe D."/>
            <person name="Butler J."/>
            <person name="Alvarez P."/>
            <person name="Gnerre S."/>
            <person name="Grabherr M."/>
            <person name="Kleber M."/>
            <person name="Mauceli E."/>
            <person name="Brockman W."/>
            <person name="Young S."/>
            <person name="LaButti K."/>
            <person name="Sykes S."/>
            <person name="DeCaprio D."/>
            <person name="Crawford M."/>
            <person name="Koehrsen M."/>
            <person name="Engels R."/>
            <person name="Montgomery P."/>
            <person name="Pearson M."/>
            <person name="Howarth C."/>
            <person name="Larson L."/>
            <person name="White J."/>
            <person name="O'Leary S."/>
            <person name="Kodira C."/>
            <person name="Zeng Q."/>
            <person name="Yandava C."/>
            <person name="Alvarado L."/>
            <person name="Longcore J."/>
            <person name="James T."/>
        </authorList>
    </citation>
    <scope>NUCLEOTIDE SEQUENCE [LARGE SCALE GENOMIC DNA]</scope>
    <source>
        <strain evidence="11 12">JEL423</strain>
    </source>
</reference>
<feature type="domain" description="RRM" evidence="10">
    <location>
        <begin position="458"/>
        <end position="548"/>
    </location>
</feature>
<sequence length="556" mass="61465">MHCFCNFDQLVDQIEDDRLMGGERKKSRGESRYRSDSKEQRHRSKSRERSRKDRSSRSDRDRRRDRDDRRSRSPGREDGRRSSSREYRTSRRNSFSPPPETVPLHLRLRKIENWDVPPVGFEEFTAMQAKASGQFQLPSHMLKTTTGGLHERGGYQASTHAINATNFDAAAETFLSNIGLNSGSGEVGSHTNGRGFGSTSLSSGVNVGMAGAGFGINRGLSMGMGMNGRNQQPIARQFKRLYFGNIPVDCIEERILSFASSSYEKLGLPKDPGNAAVNAYINRERNYAFVEFRSPEEATRAMALDGSLFDGNILKVRRPKDYNPEAAPDGATQPSIAPATSAQESLDKIFVGAIPTYLSDDQVQELLKTFGELKTFSLIRDSATGLSKGFAFCEYVDGQITDAACQGLNGMELGEKKLIVQRASVGSNKNTISAVGQSQLLPMEILATIAKDPCKVTRVLLLLNMVVSEDLVSDEDYQDILLDIQEECEKFGTILDIAIPRPVSGQSNAGVGKIFVKFDNVKQSASAQHALAGRKFADRVVIASFFDEDKFDQQDF</sequence>
<keyword evidence="3" id="KW-0677">Repeat</keyword>
<feature type="compositionally biased region" description="Basic and acidic residues" evidence="9">
    <location>
        <begin position="50"/>
        <end position="89"/>
    </location>
</feature>
<evidence type="ECO:0000313" key="12">
    <source>
        <dbReference type="Proteomes" id="UP000077115"/>
    </source>
</evidence>
<dbReference type="FunFam" id="3.30.70.330:FF:000097">
    <property type="entry name" value="U2 snRNP auxiliary factor large subunit"/>
    <property type="match status" value="1"/>
</dbReference>
<evidence type="ECO:0000256" key="5">
    <source>
        <dbReference type="ARBA" id="ARBA00023187"/>
    </source>
</evidence>
<evidence type="ECO:0000256" key="7">
    <source>
        <dbReference type="PROSITE-ProRule" id="PRU00176"/>
    </source>
</evidence>
<dbReference type="GO" id="GO:0006397">
    <property type="term" value="P:mRNA processing"/>
    <property type="evidence" value="ECO:0007669"/>
    <property type="project" value="UniProtKB-KW"/>
</dbReference>
<dbReference type="InterPro" id="IPR035979">
    <property type="entry name" value="RBD_domain_sf"/>
</dbReference>
<feature type="region of interest" description="Disordered" evidence="9">
    <location>
        <begin position="14"/>
        <end position="102"/>
    </location>
</feature>
<evidence type="ECO:0000313" key="11">
    <source>
        <dbReference type="EMBL" id="OAJ39222.1"/>
    </source>
</evidence>
<name>A0A177WHF3_BATDL</name>
<proteinExistence type="inferred from homology"/>
<dbReference type="OrthoDB" id="10266058at2759"/>
<dbReference type="EMBL" id="DS022302">
    <property type="protein sequence ID" value="OAJ39222.1"/>
    <property type="molecule type" value="Genomic_DNA"/>
</dbReference>
<dbReference type="InterPro" id="IPR003954">
    <property type="entry name" value="RRM_euk-type"/>
</dbReference>
<keyword evidence="5 8" id="KW-0508">mRNA splicing</keyword>
<comment type="similarity">
    <text evidence="8">Belongs to the splicing factor SR family.</text>
</comment>
<comment type="function">
    <text evidence="8">Necessary for the splicing of pre-mRNA.</text>
</comment>
<dbReference type="PANTHER" id="PTHR23139">
    <property type="entry name" value="RNA-BINDING PROTEIN"/>
    <property type="match status" value="1"/>
</dbReference>
<dbReference type="SMART" id="SM00361">
    <property type="entry name" value="RRM_1"/>
    <property type="match status" value="2"/>
</dbReference>
<dbReference type="GO" id="GO:0005634">
    <property type="term" value="C:nucleus"/>
    <property type="evidence" value="ECO:0007669"/>
    <property type="project" value="UniProtKB-SubCell"/>
</dbReference>
<dbReference type="CDD" id="cd12232">
    <property type="entry name" value="RRM3_U2AF65"/>
    <property type="match status" value="1"/>
</dbReference>
<feature type="compositionally biased region" description="Basic residues" evidence="9">
    <location>
        <begin position="40"/>
        <end position="49"/>
    </location>
</feature>
<protein>
    <recommendedName>
        <fullName evidence="8">Splicing factor U2AF subunit</fullName>
    </recommendedName>
    <alternativeName>
        <fullName evidence="8">U2 snRNP auxiliary factor large subunit</fullName>
    </alternativeName>
</protein>
<dbReference type="STRING" id="403673.A0A177WHF3"/>
<dbReference type="Proteomes" id="UP000077115">
    <property type="component" value="Unassembled WGS sequence"/>
</dbReference>
<dbReference type="GO" id="GO:0008380">
    <property type="term" value="P:RNA splicing"/>
    <property type="evidence" value="ECO:0007669"/>
    <property type="project" value="UniProtKB-KW"/>
</dbReference>
<feature type="domain" description="RRM" evidence="10">
    <location>
        <begin position="347"/>
        <end position="425"/>
    </location>
</feature>
<accession>A0A177WHF3</accession>
<dbReference type="GO" id="GO:0003723">
    <property type="term" value="F:RNA binding"/>
    <property type="evidence" value="ECO:0007669"/>
    <property type="project" value="UniProtKB-UniRule"/>
</dbReference>
<evidence type="ECO:0000256" key="6">
    <source>
        <dbReference type="ARBA" id="ARBA00023242"/>
    </source>
</evidence>
<evidence type="ECO:0000256" key="9">
    <source>
        <dbReference type="SAM" id="MobiDB-lite"/>
    </source>
</evidence>
<dbReference type="PROSITE" id="PS50102">
    <property type="entry name" value="RRM"/>
    <property type="match status" value="3"/>
</dbReference>
<dbReference type="AlphaFoldDB" id="A0A177WHF3"/>
<evidence type="ECO:0000256" key="2">
    <source>
        <dbReference type="ARBA" id="ARBA00022664"/>
    </source>
</evidence>
<dbReference type="InterPro" id="IPR006529">
    <property type="entry name" value="U2AF_lg"/>
</dbReference>
<dbReference type="InterPro" id="IPR012677">
    <property type="entry name" value="Nucleotide-bd_a/b_plait_sf"/>
</dbReference>
<dbReference type="Gene3D" id="3.30.70.330">
    <property type="match status" value="3"/>
</dbReference>
<gene>
    <name evidence="11" type="ORF">BDEG_23085</name>
</gene>
<evidence type="ECO:0000256" key="3">
    <source>
        <dbReference type="ARBA" id="ARBA00022737"/>
    </source>
</evidence>
<evidence type="ECO:0000259" key="10">
    <source>
        <dbReference type="PROSITE" id="PS50102"/>
    </source>
</evidence>
<evidence type="ECO:0000256" key="4">
    <source>
        <dbReference type="ARBA" id="ARBA00022884"/>
    </source>
</evidence>
<dbReference type="VEuPathDB" id="FungiDB:BDEG_23085"/>
<dbReference type="SUPFAM" id="SSF54928">
    <property type="entry name" value="RNA-binding domain, RBD"/>
    <property type="match status" value="2"/>
</dbReference>
<dbReference type="CDD" id="cd12231">
    <property type="entry name" value="RRM2_U2AF65"/>
    <property type="match status" value="1"/>
</dbReference>
<dbReference type="SMART" id="SM00360">
    <property type="entry name" value="RRM"/>
    <property type="match status" value="3"/>
</dbReference>
<evidence type="ECO:0000256" key="8">
    <source>
        <dbReference type="RuleBase" id="RU364135"/>
    </source>
</evidence>
<dbReference type="Pfam" id="PF00076">
    <property type="entry name" value="RRM_1"/>
    <property type="match status" value="2"/>
</dbReference>
<dbReference type="eggNOG" id="KOG0120">
    <property type="taxonomic scope" value="Eukaryota"/>
</dbReference>
<evidence type="ECO:0000256" key="1">
    <source>
        <dbReference type="ARBA" id="ARBA00004123"/>
    </source>
</evidence>
<keyword evidence="2 8" id="KW-0507">mRNA processing</keyword>
<dbReference type="FunFam" id="3.30.70.330:FF:000074">
    <property type="entry name" value="U2 snRNP auxiliary factor large subunit"/>
    <property type="match status" value="1"/>
</dbReference>
<dbReference type="InterPro" id="IPR000504">
    <property type="entry name" value="RRM_dom"/>
</dbReference>
<reference evidence="11 12" key="2">
    <citation type="submission" date="2016-05" db="EMBL/GenBank/DDBJ databases">
        <title>Lineage-specific infection strategies underlie the spectrum of fungal disease in amphibians.</title>
        <authorList>
            <person name="Cuomo C.A."/>
            <person name="Farrer R.A."/>
            <person name="James T."/>
            <person name="Longcore J."/>
            <person name="Birren B."/>
        </authorList>
    </citation>
    <scope>NUCLEOTIDE SEQUENCE [LARGE SCALE GENOMIC DNA]</scope>
    <source>
        <strain evidence="11 12">JEL423</strain>
    </source>
</reference>
<dbReference type="NCBIfam" id="TIGR01642">
    <property type="entry name" value="U2AF_lg"/>
    <property type="match status" value="1"/>
</dbReference>
<keyword evidence="4 7" id="KW-0694">RNA-binding</keyword>
<feature type="domain" description="RRM" evidence="10">
    <location>
        <begin position="239"/>
        <end position="321"/>
    </location>
</feature>
<comment type="subcellular location">
    <subcellularLocation>
        <location evidence="1 8">Nucleus</location>
    </subcellularLocation>
</comment>
<organism evidence="11 12">
    <name type="scientific">Batrachochytrium dendrobatidis (strain JEL423)</name>
    <dbReference type="NCBI Taxonomy" id="403673"/>
    <lineage>
        <taxon>Eukaryota</taxon>
        <taxon>Fungi</taxon>
        <taxon>Fungi incertae sedis</taxon>
        <taxon>Chytridiomycota</taxon>
        <taxon>Chytridiomycota incertae sedis</taxon>
        <taxon>Chytridiomycetes</taxon>
        <taxon>Rhizophydiales</taxon>
        <taxon>Rhizophydiales incertae sedis</taxon>
        <taxon>Batrachochytrium</taxon>
    </lineage>
</organism>
<keyword evidence="6 8" id="KW-0539">Nucleus</keyword>